<feature type="region of interest" description="Disordered" evidence="3">
    <location>
        <begin position="1"/>
        <end position="20"/>
    </location>
</feature>
<dbReference type="Proteomes" id="UP000734854">
    <property type="component" value="Unassembled WGS sequence"/>
</dbReference>
<evidence type="ECO:0000313" key="5">
    <source>
        <dbReference type="EMBL" id="KAG6501147.1"/>
    </source>
</evidence>
<name>A0A8J5L1F2_ZINOF</name>
<dbReference type="PROSITE" id="PS50089">
    <property type="entry name" value="ZF_RING_2"/>
    <property type="match status" value="1"/>
</dbReference>
<evidence type="ECO:0000259" key="4">
    <source>
        <dbReference type="PROSITE" id="PS50089"/>
    </source>
</evidence>
<accession>A0A8J5L1F2</accession>
<feature type="region of interest" description="Disordered" evidence="3">
    <location>
        <begin position="423"/>
        <end position="449"/>
    </location>
</feature>
<dbReference type="EMBL" id="JACMSC010000011">
    <property type="protein sequence ID" value="KAG6501147.1"/>
    <property type="molecule type" value="Genomic_DNA"/>
</dbReference>
<dbReference type="AlphaFoldDB" id="A0A8J5L1F2"/>
<proteinExistence type="predicted"/>
<dbReference type="OrthoDB" id="774873at2759"/>
<feature type="domain" description="RING-type" evidence="4">
    <location>
        <begin position="760"/>
        <end position="800"/>
    </location>
</feature>
<feature type="coiled-coil region" evidence="2">
    <location>
        <begin position="697"/>
        <end position="724"/>
    </location>
</feature>
<comment type="caution">
    <text evidence="5">The sequence shown here is derived from an EMBL/GenBank/DDBJ whole genome shotgun (WGS) entry which is preliminary data.</text>
</comment>
<organism evidence="5 6">
    <name type="scientific">Zingiber officinale</name>
    <name type="common">Ginger</name>
    <name type="synonym">Amomum zingiber</name>
    <dbReference type="NCBI Taxonomy" id="94328"/>
    <lineage>
        <taxon>Eukaryota</taxon>
        <taxon>Viridiplantae</taxon>
        <taxon>Streptophyta</taxon>
        <taxon>Embryophyta</taxon>
        <taxon>Tracheophyta</taxon>
        <taxon>Spermatophyta</taxon>
        <taxon>Magnoliopsida</taxon>
        <taxon>Liliopsida</taxon>
        <taxon>Zingiberales</taxon>
        <taxon>Zingiberaceae</taxon>
        <taxon>Zingiber</taxon>
    </lineage>
</organism>
<gene>
    <name evidence="5" type="ORF">ZIOFF_041016</name>
</gene>
<keyword evidence="1" id="KW-0862">Zinc</keyword>
<evidence type="ECO:0000313" key="6">
    <source>
        <dbReference type="Proteomes" id="UP000734854"/>
    </source>
</evidence>
<sequence>MVAANDSLLSPTISSSDKCSRNKRKFLADTPILDIPDPSLKESPPQDYDPFPSEPFEDFEAHVNTCNACRVISLSLKKTLEVEDGREADWSGMTETQLEDLLLSNLDTSYKNAIKKVTSYGYKESIAINAILDVGRCSSCNNPVVGIAEHALEFLASGKTVDVSERENASEQIKELEKSLLEDMIGLLREMQPFFSRGDAMWCLLMCDMNLSHACPNEIDPFCSSECKDVSGYSASRSISGCYSYKSTSVMSESNAASVKLNPSLFYPQTSLKAEAFSLGSISSLPSQFYASDSVHGALPLKEPLVSSFTSLEKNLFSYSSPSPSLQSVKPAGSKKSFSSSSRNRYRSNHSERNGRVHGYRSGSRVTKTRNFTNLLLNKKCQSVTGSINIDPNPFPSKLDKTVELTASDSIAIQNFSFTAGSSNTTSSGLNKASKNHSEPSTSSDAPLSLTTNTCQDVTTGTKSNCVSSFVYNQDNPNWKYLIAKDEILLKLVPQVEELKTQVNDWTEWTQEKVMQAARRLNKDKAELQILRREKDEAARLLKERETLEVSMMKKVAETEYAWSKACAQYEMSNATMERLKDENHRLKQELEVSKAHAAKLATNCQDATMREIMTLKKIQSREREKQTLAEELAAEKHKFLHLNRGLAEAKERHDQSEDRWKIEHKAKQDALMLVAAERKEREQIEASSKLEEAALALKAESDLQRHNEEIRRLQEQISKMRMDSHTKVPALSWNMNAHSNIDIFNSQVSENEVQRDRECVMCLTEEVSVVFLPCSHQVVCEKCNKLHERQGLKDCPSCRTPIHRRIHVRSI</sequence>
<evidence type="ECO:0000256" key="3">
    <source>
        <dbReference type="SAM" id="MobiDB-lite"/>
    </source>
</evidence>
<protein>
    <recommendedName>
        <fullName evidence="4">RING-type domain-containing protein</fullName>
    </recommendedName>
</protein>
<keyword evidence="6" id="KW-1185">Reference proteome</keyword>
<dbReference type="Pfam" id="PF20235">
    <property type="entry name" value="PIR2-like_helical"/>
    <property type="match status" value="1"/>
</dbReference>
<evidence type="ECO:0000256" key="1">
    <source>
        <dbReference type="PROSITE-ProRule" id="PRU00175"/>
    </source>
</evidence>
<feature type="region of interest" description="Disordered" evidence="3">
    <location>
        <begin position="29"/>
        <end position="48"/>
    </location>
</feature>
<feature type="coiled-coil region" evidence="2">
    <location>
        <begin position="514"/>
        <end position="639"/>
    </location>
</feature>
<feature type="region of interest" description="Disordered" evidence="3">
    <location>
        <begin position="320"/>
        <end position="364"/>
    </location>
</feature>
<dbReference type="InterPro" id="IPR001841">
    <property type="entry name" value="Znf_RING"/>
</dbReference>
<dbReference type="InterPro" id="IPR046527">
    <property type="entry name" value="PIR2-like_helical"/>
</dbReference>
<keyword evidence="1" id="KW-0479">Metal-binding</keyword>
<dbReference type="PANTHER" id="PTHR46405:SF2">
    <property type="entry name" value="OS05G0141500 PROTEIN"/>
    <property type="match status" value="1"/>
</dbReference>
<feature type="compositionally biased region" description="Polar residues" evidence="3">
    <location>
        <begin position="7"/>
        <end position="17"/>
    </location>
</feature>
<dbReference type="PANTHER" id="PTHR46405">
    <property type="entry name" value="OS05G0141500 PROTEIN"/>
    <property type="match status" value="1"/>
</dbReference>
<keyword evidence="1" id="KW-0863">Zinc-finger</keyword>
<keyword evidence="2" id="KW-0175">Coiled coil</keyword>
<reference evidence="5 6" key="1">
    <citation type="submission" date="2020-08" db="EMBL/GenBank/DDBJ databases">
        <title>Plant Genome Project.</title>
        <authorList>
            <person name="Zhang R.-G."/>
        </authorList>
    </citation>
    <scope>NUCLEOTIDE SEQUENCE [LARGE SCALE GENOMIC DNA]</scope>
    <source>
        <tissue evidence="5">Rhizome</tissue>
    </source>
</reference>
<dbReference type="CDD" id="cd23128">
    <property type="entry name" value="RING-HC_MIP1-like"/>
    <property type="match status" value="1"/>
</dbReference>
<dbReference type="GO" id="GO:0008270">
    <property type="term" value="F:zinc ion binding"/>
    <property type="evidence" value="ECO:0007669"/>
    <property type="project" value="UniProtKB-KW"/>
</dbReference>
<dbReference type="InterPro" id="IPR046934">
    <property type="entry name" value="PIR2-like"/>
</dbReference>
<dbReference type="Pfam" id="PF13920">
    <property type="entry name" value="zf-C3HC4_3"/>
    <property type="match status" value="1"/>
</dbReference>
<feature type="compositionally biased region" description="Low complexity" evidence="3">
    <location>
        <begin position="320"/>
        <end position="343"/>
    </location>
</feature>
<evidence type="ECO:0000256" key="2">
    <source>
        <dbReference type="SAM" id="Coils"/>
    </source>
</evidence>